<evidence type="ECO:0000313" key="2">
    <source>
        <dbReference type="EMBL" id="OGZ61567.1"/>
    </source>
</evidence>
<proteinExistence type="predicted"/>
<organism evidence="2 3">
    <name type="scientific">Candidatus Spechtbacteria bacterium RIFCSPLOWO2_12_FULL_38_22</name>
    <dbReference type="NCBI Taxonomy" id="1802165"/>
    <lineage>
        <taxon>Bacteria</taxon>
        <taxon>Candidatus Spechtiibacteriota</taxon>
    </lineage>
</organism>
<accession>A0A1G2HGF0</accession>
<protein>
    <submittedName>
        <fullName evidence="2">Uncharacterized protein</fullName>
    </submittedName>
</protein>
<evidence type="ECO:0000313" key="3">
    <source>
        <dbReference type="Proteomes" id="UP000176770"/>
    </source>
</evidence>
<dbReference type="STRING" id="1802165.A3F94_00300"/>
<sequence length="196" mass="22085">MERVSRFFSYPWSKKLRISTLALLLALSSWSFYLAFNSKVNAENEYAQYNVSMETFSSSVAQARDIRELAVAVADVLKKLSVITSTSPFDSKIDSFSNFNKGTIIAQNLDMFLSEEQKKSEVLLIARSFIIEAMRDYEDEDFTWNLEILNEMIVEALREEGYSQKEAEEILANGIPSGDGTNAGTDTSVLPRPGDF</sequence>
<name>A0A1G2HGF0_9BACT</name>
<dbReference type="EMBL" id="MHOK01000021">
    <property type="protein sequence ID" value="OGZ61567.1"/>
    <property type="molecule type" value="Genomic_DNA"/>
</dbReference>
<gene>
    <name evidence="2" type="ORF">A3F94_00300</name>
</gene>
<evidence type="ECO:0000256" key="1">
    <source>
        <dbReference type="SAM" id="MobiDB-lite"/>
    </source>
</evidence>
<comment type="caution">
    <text evidence="2">The sequence shown here is derived from an EMBL/GenBank/DDBJ whole genome shotgun (WGS) entry which is preliminary data.</text>
</comment>
<feature type="compositionally biased region" description="Polar residues" evidence="1">
    <location>
        <begin position="179"/>
        <end position="188"/>
    </location>
</feature>
<reference evidence="2 3" key="1">
    <citation type="journal article" date="2016" name="Nat. Commun.">
        <title>Thousands of microbial genomes shed light on interconnected biogeochemical processes in an aquifer system.</title>
        <authorList>
            <person name="Anantharaman K."/>
            <person name="Brown C.T."/>
            <person name="Hug L.A."/>
            <person name="Sharon I."/>
            <person name="Castelle C.J."/>
            <person name="Probst A.J."/>
            <person name="Thomas B.C."/>
            <person name="Singh A."/>
            <person name="Wilkins M.J."/>
            <person name="Karaoz U."/>
            <person name="Brodie E.L."/>
            <person name="Williams K.H."/>
            <person name="Hubbard S.S."/>
            <person name="Banfield J.F."/>
        </authorList>
    </citation>
    <scope>NUCLEOTIDE SEQUENCE [LARGE SCALE GENOMIC DNA]</scope>
</reference>
<dbReference type="Proteomes" id="UP000176770">
    <property type="component" value="Unassembled WGS sequence"/>
</dbReference>
<dbReference type="AlphaFoldDB" id="A0A1G2HGF0"/>
<feature type="region of interest" description="Disordered" evidence="1">
    <location>
        <begin position="173"/>
        <end position="196"/>
    </location>
</feature>